<sequence length="83" mass="9657">MNIICMYGYTTFVSEGFCIIYNWMTHRLINKNMQAGYKNSIEIENEKFNHLIKTSKFVIGVLQMDISNPISNSIFKILHCFGV</sequence>
<name>A0ACB9FAV8_CICIN</name>
<protein>
    <submittedName>
        <fullName evidence="1">Uncharacterized protein</fullName>
    </submittedName>
</protein>
<reference evidence="2" key="1">
    <citation type="journal article" date="2022" name="Mol. Ecol. Resour.">
        <title>The genomes of chicory, endive, great burdock and yacon provide insights into Asteraceae palaeo-polyploidization history and plant inulin production.</title>
        <authorList>
            <person name="Fan W."/>
            <person name="Wang S."/>
            <person name="Wang H."/>
            <person name="Wang A."/>
            <person name="Jiang F."/>
            <person name="Liu H."/>
            <person name="Zhao H."/>
            <person name="Xu D."/>
            <person name="Zhang Y."/>
        </authorList>
    </citation>
    <scope>NUCLEOTIDE SEQUENCE [LARGE SCALE GENOMIC DNA]</scope>
    <source>
        <strain evidence="2">cv. Punajuju</strain>
    </source>
</reference>
<gene>
    <name evidence="1" type="ORF">L2E82_19230</name>
</gene>
<organism evidence="1 2">
    <name type="scientific">Cichorium intybus</name>
    <name type="common">Chicory</name>
    <dbReference type="NCBI Taxonomy" id="13427"/>
    <lineage>
        <taxon>Eukaryota</taxon>
        <taxon>Viridiplantae</taxon>
        <taxon>Streptophyta</taxon>
        <taxon>Embryophyta</taxon>
        <taxon>Tracheophyta</taxon>
        <taxon>Spermatophyta</taxon>
        <taxon>Magnoliopsida</taxon>
        <taxon>eudicotyledons</taxon>
        <taxon>Gunneridae</taxon>
        <taxon>Pentapetalae</taxon>
        <taxon>asterids</taxon>
        <taxon>campanulids</taxon>
        <taxon>Asterales</taxon>
        <taxon>Asteraceae</taxon>
        <taxon>Cichorioideae</taxon>
        <taxon>Cichorieae</taxon>
        <taxon>Cichoriinae</taxon>
        <taxon>Cichorium</taxon>
    </lineage>
</organism>
<dbReference type="Proteomes" id="UP001055811">
    <property type="component" value="Linkage Group LG03"/>
</dbReference>
<evidence type="ECO:0000313" key="2">
    <source>
        <dbReference type="Proteomes" id="UP001055811"/>
    </source>
</evidence>
<reference evidence="1 2" key="2">
    <citation type="journal article" date="2022" name="Mol. Ecol. Resour.">
        <title>The genomes of chicory, endive, great burdock and yacon provide insights into Asteraceae paleo-polyploidization history and plant inulin production.</title>
        <authorList>
            <person name="Fan W."/>
            <person name="Wang S."/>
            <person name="Wang H."/>
            <person name="Wang A."/>
            <person name="Jiang F."/>
            <person name="Liu H."/>
            <person name="Zhao H."/>
            <person name="Xu D."/>
            <person name="Zhang Y."/>
        </authorList>
    </citation>
    <scope>NUCLEOTIDE SEQUENCE [LARGE SCALE GENOMIC DNA]</scope>
    <source>
        <strain evidence="2">cv. Punajuju</strain>
        <tissue evidence="1">Leaves</tissue>
    </source>
</reference>
<dbReference type="EMBL" id="CM042011">
    <property type="protein sequence ID" value="KAI3768503.1"/>
    <property type="molecule type" value="Genomic_DNA"/>
</dbReference>
<comment type="caution">
    <text evidence="1">The sequence shown here is derived from an EMBL/GenBank/DDBJ whole genome shotgun (WGS) entry which is preliminary data.</text>
</comment>
<keyword evidence="2" id="KW-1185">Reference proteome</keyword>
<proteinExistence type="predicted"/>
<evidence type="ECO:0000313" key="1">
    <source>
        <dbReference type="EMBL" id="KAI3768503.1"/>
    </source>
</evidence>
<accession>A0ACB9FAV8</accession>